<protein>
    <submittedName>
        <fullName evidence="4">Aminotransferase DegT</fullName>
    </submittedName>
</protein>
<organism evidence="4 5">
    <name type="scientific">Methyloceanibacter superfactus</name>
    <dbReference type="NCBI Taxonomy" id="1774969"/>
    <lineage>
        <taxon>Bacteria</taxon>
        <taxon>Pseudomonadati</taxon>
        <taxon>Pseudomonadota</taxon>
        <taxon>Alphaproteobacteria</taxon>
        <taxon>Hyphomicrobiales</taxon>
        <taxon>Hyphomicrobiaceae</taxon>
        <taxon>Methyloceanibacter</taxon>
    </lineage>
</organism>
<dbReference type="RefSeq" id="WP_069442444.1">
    <property type="nucleotide sequence ID" value="NZ_LPWF01000030.1"/>
</dbReference>
<dbReference type="EMBL" id="LPWF01000030">
    <property type="protein sequence ID" value="ODR96141.1"/>
    <property type="molecule type" value="Genomic_DNA"/>
</dbReference>
<dbReference type="InterPro" id="IPR015421">
    <property type="entry name" value="PyrdxlP-dep_Trfase_major"/>
</dbReference>
<feature type="active site" description="Proton acceptor" evidence="1">
    <location>
        <position position="199"/>
    </location>
</feature>
<evidence type="ECO:0000256" key="2">
    <source>
        <dbReference type="PIRSR" id="PIRSR000390-2"/>
    </source>
</evidence>
<dbReference type="Proteomes" id="UP000094472">
    <property type="component" value="Unassembled WGS sequence"/>
</dbReference>
<dbReference type="AlphaFoldDB" id="A0A1E3VS85"/>
<keyword evidence="4" id="KW-0032">Aminotransferase</keyword>
<evidence type="ECO:0000313" key="4">
    <source>
        <dbReference type="EMBL" id="ODR96141.1"/>
    </source>
</evidence>
<dbReference type="CDD" id="cd00616">
    <property type="entry name" value="AHBA_syn"/>
    <property type="match status" value="1"/>
</dbReference>
<dbReference type="PANTHER" id="PTHR30244:SF42">
    <property type="entry name" value="UDP-2-ACETAMIDO-2-DEOXY-3-OXO-D-GLUCURONATE AMINOTRANSFERASE"/>
    <property type="match status" value="1"/>
</dbReference>
<gene>
    <name evidence="4" type="ORF">AUC69_15335</name>
</gene>
<dbReference type="InterPro" id="IPR015422">
    <property type="entry name" value="PyrdxlP-dep_Trfase_small"/>
</dbReference>
<keyword evidence="2 3" id="KW-0663">Pyridoxal phosphate</keyword>
<dbReference type="PIRSF" id="PIRSF000390">
    <property type="entry name" value="PLP_StrS"/>
    <property type="match status" value="1"/>
</dbReference>
<dbReference type="Gene3D" id="3.40.640.10">
    <property type="entry name" value="Type I PLP-dependent aspartate aminotransferase-like (Major domain)"/>
    <property type="match status" value="1"/>
</dbReference>
<keyword evidence="5" id="KW-1185">Reference proteome</keyword>
<evidence type="ECO:0000313" key="5">
    <source>
        <dbReference type="Proteomes" id="UP000094472"/>
    </source>
</evidence>
<accession>A0A1E3VS85</accession>
<dbReference type="GO" id="GO:0000271">
    <property type="term" value="P:polysaccharide biosynthetic process"/>
    <property type="evidence" value="ECO:0007669"/>
    <property type="project" value="TreeGrafter"/>
</dbReference>
<evidence type="ECO:0000256" key="1">
    <source>
        <dbReference type="PIRSR" id="PIRSR000390-1"/>
    </source>
</evidence>
<comment type="similarity">
    <text evidence="3">Belongs to the DegT/DnrJ/EryC1 family.</text>
</comment>
<evidence type="ECO:0000256" key="3">
    <source>
        <dbReference type="RuleBase" id="RU004508"/>
    </source>
</evidence>
<dbReference type="STRING" id="1774969.AUC69_15335"/>
<dbReference type="InterPro" id="IPR015424">
    <property type="entry name" value="PyrdxlP-dep_Trfase"/>
</dbReference>
<dbReference type="OrthoDB" id="9768668at2"/>
<sequence>MSKDTTRPIPAFIDLGAQREKMGDGLAKALIAVLESGQYVLGPQVTEIEQQLAAFCGAKHCISCANGTDALLLALMAEGIGAGDAVFVPAFTFVATAEVAVLVGATPVFVDVRRDTFNMDTDSLEGAIGVANANGLKPRAIIAVDLFGQPADYARINEIAEAHGLVVIDDAAQSFGAALNGKKVGTLGAYTATSFYPSKPLGGYGDGGAIFTDNDAKAELLLSLRNHGKGPGQKETEEIGLNSRLDSFQAVVLLEKLKLFPAEIAARQVAADRYSARLGAAAKVPELMAGASSVWAQYTIVTDRRDALATACRQAGVPTAIHYTSALHKLTPYREFPTAPDGLPQAEWLSERVISLPMHGYLSEAGQDTVIDTVLGALGSGAGSVAAE</sequence>
<feature type="modified residue" description="N6-(pyridoxal phosphate)lysine" evidence="2">
    <location>
        <position position="199"/>
    </location>
</feature>
<dbReference type="GO" id="GO:0008483">
    <property type="term" value="F:transaminase activity"/>
    <property type="evidence" value="ECO:0007669"/>
    <property type="project" value="UniProtKB-KW"/>
</dbReference>
<dbReference type="GO" id="GO:0030170">
    <property type="term" value="F:pyridoxal phosphate binding"/>
    <property type="evidence" value="ECO:0007669"/>
    <property type="project" value="TreeGrafter"/>
</dbReference>
<dbReference type="Gene3D" id="3.90.1150.10">
    <property type="entry name" value="Aspartate Aminotransferase, domain 1"/>
    <property type="match status" value="1"/>
</dbReference>
<comment type="caution">
    <text evidence="4">The sequence shown here is derived from an EMBL/GenBank/DDBJ whole genome shotgun (WGS) entry which is preliminary data.</text>
</comment>
<dbReference type="Pfam" id="PF01041">
    <property type="entry name" value="DegT_DnrJ_EryC1"/>
    <property type="match status" value="1"/>
</dbReference>
<proteinExistence type="inferred from homology"/>
<dbReference type="SUPFAM" id="SSF53383">
    <property type="entry name" value="PLP-dependent transferases"/>
    <property type="match status" value="1"/>
</dbReference>
<dbReference type="PANTHER" id="PTHR30244">
    <property type="entry name" value="TRANSAMINASE"/>
    <property type="match status" value="1"/>
</dbReference>
<reference evidence="4 5" key="1">
    <citation type="journal article" date="2016" name="Environ. Microbiol.">
        <title>New Methyloceanibacter diversity from North Sea sediments includes methanotroph containing solely the soluble methane monooxygenase.</title>
        <authorList>
            <person name="Vekeman B."/>
            <person name="Kerckhof F.M."/>
            <person name="Cremers G."/>
            <person name="de Vos P."/>
            <person name="Vandamme P."/>
            <person name="Boon N."/>
            <person name="Op den Camp H.J."/>
            <person name="Heylen K."/>
        </authorList>
    </citation>
    <scope>NUCLEOTIDE SEQUENCE [LARGE SCALE GENOMIC DNA]</scope>
    <source>
        <strain evidence="4 5">R-67175</strain>
    </source>
</reference>
<dbReference type="InterPro" id="IPR000653">
    <property type="entry name" value="DegT/StrS_aminotransferase"/>
</dbReference>
<keyword evidence="4" id="KW-0808">Transferase</keyword>
<name>A0A1E3VS85_9HYPH</name>